<evidence type="ECO:0000313" key="2">
    <source>
        <dbReference type="EMBL" id="KAG1819264.1"/>
    </source>
</evidence>
<dbReference type="SMART" id="SM00484">
    <property type="entry name" value="XPGI"/>
    <property type="match status" value="1"/>
</dbReference>
<dbReference type="GeneID" id="64633881"/>
<dbReference type="AlphaFoldDB" id="A0A9P7EER9"/>
<comment type="caution">
    <text evidence="2">The sequence shown here is derived from an EMBL/GenBank/DDBJ whole genome shotgun (WGS) entry which is preliminary data.</text>
</comment>
<dbReference type="PANTHER" id="PTHR11081:SF75">
    <property type="entry name" value="ENDONUCLEASE, PUTATIVE (AFU_ORTHOLOGUE AFUA_3G13260)-RELATED"/>
    <property type="match status" value="1"/>
</dbReference>
<dbReference type="SUPFAM" id="SSF47807">
    <property type="entry name" value="5' to 3' exonuclease, C-terminal subdomain"/>
    <property type="match status" value="1"/>
</dbReference>
<proteinExistence type="predicted"/>
<sequence length="383" mass="42499">MRIMKTLPWLTEPFKHFAQTLGFAIHDAAGEAEAELAALSRSGVIDAVITEDSDALVFGASRVFRSATQHGEVMLSNGGLLLMALLCGGNYHDGLPGCGWRTARGLAQYGIGDNLLQEAQAHSLTSNHEGLKDYICGWSCHLQEIFVKDPLGHIGQRHPRFLNNVPDNFPDVSVVLAYVKPPTSAQPVGHDFIHSKVLDLENLTYLCEFHFCWSKYMPPGPVRDAESMGTMWKLQDYIWPGICIRVLLEYQVEVKSCTLITAAKKGVMRVQHMAEWTPAESAAIINSQSDMLVDLTSWVWVPVPLVEDHLPALIHAFRSRGGKRQQPGASTVVASCDHQGMEIIELTDSDRDTAKQQVSHNTKRKRHTFDAYALEVLELTDSD</sequence>
<accession>A0A9P7EER9</accession>
<dbReference type="PANTHER" id="PTHR11081">
    <property type="entry name" value="FLAP ENDONUCLEASE FAMILY MEMBER"/>
    <property type="match status" value="1"/>
</dbReference>
<keyword evidence="3" id="KW-1185">Reference proteome</keyword>
<dbReference type="InterPro" id="IPR029060">
    <property type="entry name" value="PIN-like_dom_sf"/>
</dbReference>
<dbReference type="Proteomes" id="UP000807769">
    <property type="component" value="Unassembled WGS sequence"/>
</dbReference>
<evidence type="ECO:0000259" key="1">
    <source>
        <dbReference type="SMART" id="SM00484"/>
    </source>
</evidence>
<dbReference type="Gene3D" id="3.40.50.1010">
    <property type="entry name" value="5'-nuclease"/>
    <property type="match status" value="1"/>
</dbReference>
<organism evidence="2 3">
    <name type="scientific">Suillus subaureus</name>
    <dbReference type="NCBI Taxonomy" id="48587"/>
    <lineage>
        <taxon>Eukaryota</taxon>
        <taxon>Fungi</taxon>
        <taxon>Dikarya</taxon>
        <taxon>Basidiomycota</taxon>
        <taxon>Agaricomycotina</taxon>
        <taxon>Agaricomycetes</taxon>
        <taxon>Agaricomycetidae</taxon>
        <taxon>Boletales</taxon>
        <taxon>Suillineae</taxon>
        <taxon>Suillaceae</taxon>
        <taxon>Suillus</taxon>
    </lineage>
</organism>
<evidence type="ECO:0000313" key="3">
    <source>
        <dbReference type="Proteomes" id="UP000807769"/>
    </source>
</evidence>
<reference evidence="2" key="1">
    <citation type="journal article" date="2020" name="New Phytol.">
        <title>Comparative genomics reveals dynamic genome evolution in host specialist ectomycorrhizal fungi.</title>
        <authorList>
            <person name="Lofgren L.A."/>
            <person name="Nguyen N.H."/>
            <person name="Vilgalys R."/>
            <person name="Ruytinx J."/>
            <person name="Liao H.L."/>
            <person name="Branco S."/>
            <person name="Kuo A."/>
            <person name="LaButti K."/>
            <person name="Lipzen A."/>
            <person name="Andreopoulos W."/>
            <person name="Pangilinan J."/>
            <person name="Riley R."/>
            <person name="Hundley H."/>
            <person name="Na H."/>
            <person name="Barry K."/>
            <person name="Grigoriev I.V."/>
            <person name="Stajich J.E."/>
            <person name="Kennedy P.G."/>
        </authorList>
    </citation>
    <scope>NUCLEOTIDE SEQUENCE</scope>
    <source>
        <strain evidence="2">MN1</strain>
    </source>
</reference>
<dbReference type="GO" id="GO:0006281">
    <property type="term" value="P:DNA repair"/>
    <property type="evidence" value="ECO:0007669"/>
    <property type="project" value="UniProtKB-ARBA"/>
</dbReference>
<dbReference type="PRINTS" id="PR00853">
    <property type="entry name" value="XPGRADSUPER"/>
</dbReference>
<dbReference type="EMBL" id="JABBWG010000010">
    <property type="protein sequence ID" value="KAG1819264.1"/>
    <property type="molecule type" value="Genomic_DNA"/>
</dbReference>
<dbReference type="OrthoDB" id="2959108at2759"/>
<dbReference type="SUPFAM" id="SSF88723">
    <property type="entry name" value="PIN domain-like"/>
    <property type="match status" value="1"/>
</dbReference>
<dbReference type="Pfam" id="PF00867">
    <property type="entry name" value="XPG_I"/>
    <property type="match status" value="1"/>
</dbReference>
<dbReference type="InterPro" id="IPR006084">
    <property type="entry name" value="XPG/Rad2"/>
</dbReference>
<name>A0A9P7EER9_9AGAM</name>
<gene>
    <name evidence="2" type="ORF">BJ212DRAFT_1479380</name>
</gene>
<protein>
    <recommendedName>
        <fullName evidence="1">XPG-I domain-containing protein</fullName>
    </recommendedName>
</protein>
<dbReference type="InterPro" id="IPR006086">
    <property type="entry name" value="XPG-I_dom"/>
</dbReference>
<dbReference type="InterPro" id="IPR036279">
    <property type="entry name" value="5-3_exonuclease_C_sf"/>
</dbReference>
<dbReference type="GO" id="GO:0017108">
    <property type="term" value="F:5'-flap endonuclease activity"/>
    <property type="evidence" value="ECO:0007669"/>
    <property type="project" value="TreeGrafter"/>
</dbReference>
<feature type="domain" description="XPG-I" evidence="1">
    <location>
        <begin position="19"/>
        <end position="85"/>
    </location>
</feature>
<dbReference type="RefSeq" id="XP_041194941.1">
    <property type="nucleotide sequence ID" value="XM_041339865.1"/>
</dbReference>